<name>A0A4D6NB28_VIGUN</name>
<proteinExistence type="predicted"/>
<protein>
    <submittedName>
        <fullName evidence="2">Uncharacterized protein</fullName>
    </submittedName>
</protein>
<feature type="region of interest" description="Disordered" evidence="1">
    <location>
        <begin position="37"/>
        <end position="82"/>
    </location>
</feature>
<dbReference type="Proteomes" id="UP000501690">
    <property type="component" value="Linkage Group LG10"/>
</dbReference>
<evidence type="ECO:0000313" key="2">
    <source>
        <dbReference type="EMBL" id="QCE10926.1"/>
    </source>
</evidence>
<sequence length="82" mass="9304">MTDDHHLWAPPRRTRLRGKGTALCVWVEIEKRTPPFFLSSTTTERPPPNVDHHYFSSARPPPMAPSSSRQGKGKEKRKGLIA</sequence>
<dbReference type="AlphaFoldDB" id="A0A4D6NB28"/>
<dbReference type="EMBL" id="CP039354">
    <property type="protein sequence ID" value="QCE10926.1"/>
    <property type="molecule type" value="Genomic_DNA"/>
</dbReference>
<evidence type="ECO:0000256" key="1">
    <source>
        <dbReference type="SAM" id="MobiDB-lite"/>
    </source>
</evidence>
<gene>
    <name evidence="2" type="ORF">DEO72_LG10g2159</name>
</gene>
<keyword evidence="3" id="KW-1185">Reference proteome</keyword>
<reference evidence="2 3" key="1">
    <citation type="submission" date="2019-04" db="EMBL/GenBank/DDBJ databases">
        <title>An improved genome assembly and genetic linkage map for asparagus bean, Vigna unguiculata ssp. sesquipedialis.</title>
        <authorList>
            <person name="Xia Q."/>
            <person name="Zhang R."/>
            <person name="Dong Y."/>
        </authorList>
    </citation>
    <scope>NUCLEOTIDE SEQUENCE [LARGE SCALE GENOMIC DNA]</scope>
    <source>
        <tissue evidence="2">Leaf</tissue>
    </source>
</reference>
<evidence type="ECO:0000313" key="3">
    <source>
        <dbReference type="Proteomes" id="UP000501690"/>
    </source>
</evidence>
<organism evidence="2 3">
    <name type="scientific">Vigna unguiculata</name>
    <name type="common">Cowpea</name>
    <dbReference type="NCBI Taxonomy" id="3917"/>
    <lineage>
        <taxon>Eukaryota</taxon>
        <taxon>Viridiplantae</taxon>
        <taxon>Streptophyta</taxon>
        <taxon>Embryophyta</taxon>
        <taxon>Tracheophyta</taxon>
        <taxon>Spermatophyta</taxon>
        <taxon>Magnoliopsida</taxon>
        <taxon>eudicotyledons</taxon>
        <taxon>Gunneridae</taxon>
        <taxon>Pentapetalae</taxon>
        <taxon>rosids</taxon>
        <taxon>fabids</taxon>
        <taxon>Fabales</taxon>
        <taxon>Fabaceae</taxon>
        <taxon>Papilionoideae</taxon>
        <taxon>50 kb inversion clade</taxon>
        <taxon>NPAAA clade</taxon>
        <taxon>indigoferoid/millettioid clade</taxon>
        <taxon>Phaseoleae</taxon>
        <taxon>Vigna</taxon>
    </lineage>
</organism>
<accession>A0A4D6NB28</accession>